<evidence type="ECO:0000256" key="1">
    <source>
        <dbReference type="ARBA" id="ARBA00022481"/>
    </source>
</evidence>
<dbReference type="InterPro" id="IPR051310">
    <property type="entry name" value="MCP_chemotaxis"/>
</dbReference>
<dbReference type="Pfam" id="PF00015">
    <property type="entry name" value="MCPsignal"/>
    <property type="match status" value="1"/>
</dbReference>
<proteinExistence type="inferred from homology"/>
<dbReference type="PANTHER" id="PTHR43531:SF14">
    <property type="entry name" value="METHYL-ACCEPTING CHEMOTAXIS PROTEIN I-RELATED"/>
    <property type="match status" value="1"/>
</dbReference>
<keyword evidence="3" id="KW-0807">Transducer</keyword>
<comment type="similarity">
    <text evidence="2">Belongs to the methyl-accepting chemotaxis (MCP) protein family.</text>
</comment>
<dbReference type="PROSITE" id="PS50885">
    <property type="entry name" value="HAMP"/>
    <property type="match status" value="1"/>
</dbReference>
<evidence type="ECO:0000256" key="3">
    <source>
        <dbReference type="PROSITE-ProRule" id="PRU00284"/>
    </source>
</evidence>
<dbReference type="EMBL" id="JABRWJ010000004">
    <property type="protein sequence ID" value="NRF68107.1"/>
    <property type="molecule type" value="Genomic_DNA"/>
</dbReference>
<dbReference type="CDD" id="cd11386">
    <property type="entry name" value="MCP_signal"/>
    <property type="match status" value="1"/>
</dbReference>
<dbReference type="Pfam" id="PF12729">
    <property type="entry name" value="4HB_MCP_1"/>
    <property type="match status" value="1"/>
</dbReference>
<accession>A0ABX2EHP3</accession>
<dbReference type="InterPro" id="IPR004089">
    <property type="entry name" value="MCPsignal_dom"/>
</dbReference>
<dbReference type="SUPFAM" id="SSF58104">
    <property type="entry name" value="Methyl-accepting chemotaxis protein (MCP) signaling domain"/>
    <property type="match status" value="1"/>
</dbReference>
<dbReference type="Proteomes" id="UP000737171">
    <property type="component" value="Unassembled WGS sequence"/>
</dbReference>
<protein>
    <submittedName>
        <fullName evidence="6">HAMP domain-containing protein</fullName>
    </submittedName>
</protein>
<dbReference type="InterPro" id="IPR024478">
    <property type="entry name" value="HlyB_4HB_MCP"/>
</dbReference>
<sequence>MMTFSNLRIGARLALVLGGVLLMTAAVALSGLWGLNTLYGTTARVLTQDVMLAQHAAAIQNAVLQARRFEKDAFINLAEVDKLDAYLKKWRDARAKLDETIAKARALDLGSDDAKALDEMTASLKAYAAGFDATVAQIKSGQLTTTPQANADIGKAKQFTHAMEVASDAVAARAMERAGRAVSDVGTVRSRANALQIGLALAGIVLATLCCWAVTRSITRPIHEAVRVAEVVANGDLRSRIVADRRDETGQLLAALKRMNESLVGIVGQVRAASDSIATGSSQIATGNADLSQRTEEQASSLQQTAAAMEQITATVHNTAATAREATELAGNACGAATEGGSVVGSVITTMAAISESSKKIADIIGVIDGIAFQTNILALNAAVEAARAGEHGRGFAVVASEVRGLAQRSAQAAREIKDLIGASVDKVEAGSRLVGDAGRSMEGIVAQVQRVSSLITQISSSSVEQSGGIGQIGVAVNQLDHMTQQNAALVEESAAAAESLSQQAKKLTEAVAVFQV</sequence>
<evidence type="ECO:0000313" key="6">
    <source>
        <dbReference type="EMBL" id="NRF68107.1"/>
    </source>
</evidence>
<evidence type="ECO:0000256" key="2">
    <source>
        <dbReference type="ARBA" id="ARBA00029447"/>
    </source>
</evidence>
<dbReference type="Gene3D" id="1.10.287.950">
    <property type="entry name" value="Methyl-accepting chemotaxis protein"/>
    <property type="match status" value="1"/>
</dbReference>
<feature type="domain" description="Methyl-accepting transducer" evidence="4">
    <location>
        <begin position="273"/>
        <end position="502"/>
    </location>
</feature>
<dbReference type="Pfam" id="PF00672">
    <property type="entry name" value="HAMP"/>
    <property type="match status" value="1"/>
</dbReference>
<dbReference type="PANTHER" id="PTHR43531">
    <property type="entry name" value="PROTEIN ICFG"/>
    <property type="match status" value="1"/>
</dbReference>
<dbReference type="CDD" id="cd06225">
    <property type="entry name" value="HAMP"/>
    <property type="match status" value="1"/>
</dbReference>
<keyword evidence="7" id="KW-1185">Reference proteome</keyword>
<evidence type="ECO:0000313" key="7">
    <source>
        <dbReference type="Proteomes" id="UP000737171"/>
    </source>
</evidence>
<comment type="caution">
    <text evidence="6">The sequence shown here is derived from an EMBL/GenBank/DDBJ whole genome shotgun (WGS) entry which is preliminary data.</text>
</comment>
<dbReference type="SMART" id="SM00283">
    <property type="entry name" value="MA"/>
    <property type="match status" value="1"/>
</dbReference>
<feature type="domain" description="HAMP" evidence="5">
    <location>
        <begin position="216"/>
        <end position="268"/>
    </location>
</feature>
<reference evidence="6 7" key="1">
    <citation type="submission" date="2020-05" db="EMBL/GenBank/DDBJ databases">
        <title>Aquincola sp. isolate from soil.</title>
        <authorList>
            <person name="Han J."/>
            <person name="Kim D.-U."/>
        </authorList>
    </citation>
    <scope>NUCLEOTIDE SEQUENCE [LARGE SCALE GENOMIC DNA]</scope>
    <source>
        <strain evidence="6 7">S2</strain>
    </source>
</reference>
<dbReference type="SMART" id="SM00304">
    <property type="entry name" value="HAMP"/>
    <property type="match status" value="1"/>
</dbReference>
<organism evidence="6 7">
    <name type="scientific">Pseudaquabacterium terrae</name>
    <dbReference type="NCBI Taxonomy" id="2732868"/>
    <lineage>
        <taxon>Bacteria</taxon>
        <taxon>Pseudomonadati</taxon>
        <taxon>Pseudomonadota</taxon>
        <taxon>Betaproteobacteria</taxon>
        <taxon>Burkholderiales</taxon>
        <taxon>Sphaerotilaceae</taxon>
        <taxon>Pseudaquabacterium</taxon>
    </lineage>
</organism>
<dbReference type="InterPro" id="IPR003660">
    <property type="entry name" value="HAMP_dom"/>
</dbReference>
<dbReference type="PROSITE" id="PS50111">
    <property type="entry name" value="CHEMOTAXIS_TRANSDUC_2"/>
    <property type="match status" value="1"/>
</dbReference>
<evidence type="ECO:0000259" key="5">
    <source>
        <dbReference type="PROSITE" id="PS50885"/>
    </source>
</evidence>
<gene>
    <name evidence="6" type="ORF">HLB44_14030</name>
</gene>
<keyword evidence="1" id="KW-0488">Methylation</keyword>
<name>A0ABX2EHP3_9BURK</name>
<evidence type="ECO:0000259" key="4">
    <source>
        <dbReference type="PROSITE" id="PS50111"/>
    </source>
</evidence>